<reference evidence="4" key="1">
    <citation type="journal article" date="2019" name="Int. J. Syst. Evol. Microbiol.">
        <title>The Global Catalogue of Microorganisms (GCM) 10K type strain sequencing project: providing services to taxonomists for standard genome sequencing and annotation.</title>
        <authorList>
            <consortium name="The Broad Institute Genomics Platform"/>
            <consortium name="The Broad Institute Genome Sequencing Center for Infectious Disease"/>
            <person name="Wu L."/>
            <person name="Ma J."/>
        </authorList>
    </citation>
    <scope>NUCLEOTIDE SEQUENCE [LARGE SCALE GENOMIC DNA]</scope>
    <source>
        <strain evidence="4">JCM 3369</strain>
    </source>
</reference>
<dbReference type="PRINTS" id="PR00081">
    <property type="entry name" value="GDHRDH"/>
</dbReference>
<protein>
    <submittedName>
        <fullName evidence="3">3-oxoacyl-ACP reductase</fullName>
        <ecNumber evidence="3">1.1.1.100</ecNumber>
    </submittedName>
</protein>
<keyword evidence="3" id="KW-0560">Oxidoreductase</keyword>
<dbReference type="EMBL" id="JBHSGF010000010">
    <property type="protein sequence ID" value="MFC4556316.1"/>
    <property type="molecule type" value="Genomic_DNA"/>
</dbReference>
<accession>A0ABV9DCD8</accession>
<evidence type="ECO:0000256" key="1">
    <source>
        <dbReference type="ARBA" id="ARBA00006484"/>
    </source>
</evidence>
<dbReference type="RefSeq" id="WP_122825119.1">
    <property type="nucleotide sequence ID" value="NZ_CP033325.1"/>
</dbReference>
<feature type="domain" description="Ketoreductase" evidence="2">
    <location>
        <begin position="215"/>
        <end position="395"/>
    </location>
</feature>
<evidence type="ECO:0000313" key="4">
    <source>
        <dbReference type="Proteomes" id="UP001595955"/>
    </source>
</evidence>
<organism evidence="3 4">
    <name type="scientific">Georgenia faecalis</name>
    <dbReference type="NCBI Taxonomy" id="2483799"/>
    <lineage>
        <taxon>Bacteria</taxon>
        <taxon>Bacillati</taxon>
        <taxon>Actinomycetota</taxon>
        <taxon>Actinomycetes</taxon>
        <taxon>Micrococcales</taxon>
        <taxon>Bogoriellaceae</taxon>
        <taxon>Georgenia</taxon>
    </lineage>
</organism>
<proteinExistence type="inferred from homology"/>
<dbReference type="Proteomes" id="UP001595955">
    <property type="component" value="Unassembled WGS sequence"/>
</dbReference>
<dbReference type="NCBIfam" id="NF006110">
    <property type="entry name" value="PRK08261.1"/>
    <property type="match status" value="1"/>
</dbReference>
<dbReference type="SUPFAM" id="SSF51735">
    <property type="entry name" value="NAD(P)-binding Rossmann-fold domains"/>
    <property type="match status" value="2"/>
</dbReference>
<evidence type="ECO:0000259" key="2">
    <source>
        <dbReference type="SMART" id="SM00822"/>
    </source>
</evidence>
<evidence type="ECO:0000313" key="3">
    <source>
        <dbReference type="EMBL" id="MFC4556316.1"/>
    </source>
</evidence>
<dbReference type="InterPro" id="IPR020904">
    <property type="entry name" value="Sc_DH/Rdtase_CS"/>
</dbReference>
<dbReference type="SMART" id="SM00822">
    <property type="entry name" value="PKS_KR"/>
    <property type="match status" value="1"/>
</dbReference>
<keyword evidence="4" id="KW-1185">Reference proteome</keyword>
<comment type="similarity">
    <text evidence="1">Belongs to the short-chain dehydrogenases/reductases (SDR) family.</text>
</comment>
<dbReference type="PANTHER" id="PTHR42760">
    <property type="entry name" value="SHORT-CHAIN DEHYDROGENASES/REDUCTASES FAMILY MEMBER"/>
    <property type="match status" value="1"/>
</dbReference>
<dbReference type="PRINTS" id="PR00080">
    <property type="entry name" value="SDRFAMILY"/>
</dbReference>
<sequence>MNDTYLDAVSTDVGKKVAKKLGLPQPVRLRRTDTASPDAPLVTGPVLVLQDAWSRASADAVAERLLGWDLDVRRDPHLAEHQRWGAVIVVLTELEAPGQLGGPALDLGEMLRRLAPSGRVITLSRAATGGDAPAQAAARQAVDGFLRSVAKELRAGATGNGLVLAEGLPVEATSVIGALRFLLSARSAFVSGQLLRVSTPGGQAPADWTRPLAGQVAVVTGAARGIGAETARVLARDGAQVIGVDVPGAGDSLSTVMNGVRGSALQLDITAEDAGARILEHARSRYGTLDVVVHNAGILRDKLLVNMTADRWNDLLAVNLLAPLRMNETFAAPGALGPAPRILALASTSGIAGNRGQTNYAAAKAGIIGMVQALAPRLAELGGTANAVAPGFIETDMTARIPPVARQIARRANSLNQGGHPVDVAEALAFLASPQAGGINGQTLRVCGQNLVGQ</sequence>
<dbReference type="PANTHER" id="PTHR42760:SF78">
    <property type="entry name" value="3-OXOACYL-[ACYL-CARRIER-PROTEIN] REDUCTASE [NADH]"/>
    <property type="match status" value="1"/>
</dbReference>
<dbReference type="EC" id="1.1.1.100" evidence="3"/>
<dbReference type="PROSITE" id="PS00061">
    <property type="entry name" value="ADH_SHORT"/>
    <property type="match status" value="1"/>
</dbReference>
<dbReference type="Gene3D" id="3.40.50.720">
    <property type="entry name" value="NAD(P)-binding Rossmann-like Domain"/>
    <property type="match status" value="2"/>
</dbReference>
<dbReference type="InterPro" id="IPR036291">
    <property type="entry name" value="NAD(P)-bd_dom_sf"/>
</dbReference>
<dbReference type="GO" id="GO:0004316">
    <property type="term" value="F:3-oxoacyl-[acyl-carrier-protein] reductase (NADPH) activity"/>
    <property type="evidence" value="ECO:0007669"/>
    <property type="project" value="UniProtKB-EC"/>
</dbReference>
<dbReference type="Pfam" id="PF13561">
    <property type="entry name" value="adh_short_C2"/>
    <property type="match status" value="1"/>
</dbReference>
<dbReference type="InterPro" id="IPR057326">
    <property type="entry name" value="KR_dom"/>
</dbReference>
<name>A0ABV9DCD8_9MICO</name>
<comment type="caution">
    <text evidence="3">The sequence shown here is derived from an EMBL/GenBank/DDBJ whole genome shotgun (WGS) entry which is preliminary data.</text>
</comment>
<gene>
    <name evidence="3" type="ORF">ACFO3F_13770</name>
</gene>
<dbReference type="InterPro" id="IPR002347">
    <property type="entry name" value="SDR_fam"/>
</dbReference>